<evidence type="ECO:0000313" key="3">
    <source>
        <dbReference type="Proteomes" id="UP000430508"/>
    </source>
</evidence>
<feature type="transmembrane region" description="Helical" evidence="1">
    <location>
        <begin position="360"/>
        <end position="378"/>
    </location>
</feature>
<dbReference type="AlphaFoldDB" id="A0A857DG28"/>
<gene>
    <name evidence="2" type="ORF">GQ588_03885</name>
</gene>
<feature type="transmembrane region" description="Helical" evidence="1">
    <location>
        <begin position="153"/>
        <end position="173"/>
    </location>
</feature>
<dbReference type="PANTHER" id="PTHR31061:SF24">
    <property type="entry name" value="LD22376P"/>
    <property type="match status" value="1"/>
</dbReference>
<protein>
    <submittedName>
        <fullName evidence="2">DUF5009 domain-containing protein</fullName>
    </submittedName>
</protein>
<feature type="transmembrane region" description="Helical" evidence="1">
    <location>
        <begin position="59"/>
        <end position="77"/>
    </location>
</feature>
<feature type="transmembrane region" description="Helical" evidence="1">
    <location>
        <begin position="123"/>
        <end position="141"/>
    </location>
</feature>
<feature type="transmembrane region" description="Helical" evidence="1">
    <location>
        <begin position="212"/>
        <end position="233"/>
    </location>
</feature>
<sequence>MTLASKSDTNNSSARLECIDIFRGLTMALMLMVNNPGNPNTIPVQLEHASWNGFTLADLVFPFFLFIMGVVVPVSINNRLAKGTGKITIIVHIFLRSIQIFLLGLVLNGFPLFDLNTIRIPGVLQRIAVVYLFSALLYLLCKSIFKKETVQMGVQLLTSVFLLLLYGVLLKVVHVPGYGQGVMELQGNLVQYIDLKLLPGHLYKPDWDPEGILSTLPALASGIIGVLAGMILIKPNKWIIKMAVFIGSGGLLLLAAALLNTVFPYNKNLWSSSYVLLTSGLGILLLAFFYLLTDRMKSGKIFKPFKAIGASAIFVYFVSELIRRTLWLIPVQDATGSTMTLKIWLTTRLISPWAHGLDSLYFSIFYVMVWLVIMGVLYHRKIYIRL</sequence>
<accession>A0A857DG28</accession>
<reference evidence="2 3" key="1">
    <citation type="submission" date="2019-12" db="EMBL/GenBank/DDBJ databases">
        <title>Sequence classification of anaerobic respiratory reductive dehalogenases: First we see many, then we see few.</title>
        <authorList>
            <person name="Molenda O."/>
            <person name="Puentes Jacome L.A."/>
            <person name="Cao X."/>
            <person name="Nesbo C.L."/>
            <person name="Tang S."/>
            <person name="Morson N."/>
            <person name="Patron J."/>
            <person name="Lomheim L."/>
            <person name="Wishart D.S."/>
            <person name="Edwards E.A."/>
        </authorList>
    </citation>
    <scope>NUCLEOTIDE SEQUENCE [LARGE SCALE GENOMIC DNA]</scope>
    <source>
        <strain evidence="2 3">12DCA</strain>
    </source>
</reference>
<keyword evidence="1" id="KW-0812">Transmembrane</keyword>
<name>A0A857DG28_9FIRM</name>
<dbReference type="PANTHER" id="PTHR31061">
    <property type="entry name" value="LD22376P"/>
    <property type="match status" value="1"/>
</dbReference>
<dbReference type="RefSeq" id="WP_019226230.1">
    <property type="nucleotide sequence ID" value="NZ_CP046996.1"/>
</dbReference>
<evidence type="ECO:0000313" key="2">
    <source>
        <dbReference type="EMBL" id="QGZ99846.1"/>
    </source>
</evidence>
<proteinExistence type="predicted"/>
<keyword evidence="1" id="KW-0472">Membrane</keyword>
<evidence type="ECO:0000256" key="1">
    <source>
        <dbReference type="SAM" id="Phobius"/>
    </source>
</evidence>
<feature type="transmembrane region" description="Helical" evidence="1">
    <location>
        <begin position="269"/>
        <end position="292"/>
    </location>
</feature>
<organism evidence="2 3">
    <name type="scientific">Dehalobacter restrictus</name>
    <dbReference type="NCBI Taxonomy" id="55583"/>
    <lineage>
        <taxon>Bacteria</taxon>
        <taxon>Bacillati</taxon>
        <taxon>Bacillota</taxon>
        <taxon>Clostridia</taxon>
        <taxon>Eubacteriales</taxon>
        <taxon>Desulfitobacteriaceae</taxon>
        <taxon>Dehalobacter</taxon>
    </lineage>
</organism>
<feature type="transmembrane region" description="Helical" evidence="1">
    <location>
        <begin position="304"/>
        <end position="322"/>
    </location>
</feature>
<dbReference type="Proteomes" id="UP000430508">
    <property type="component" value="Chromosome"/>
</dbReference>
<feature type="transmembrane region" description="Helical" evidence="1">
    <location>
        <begin position="242"/>
        <end position="263"/>
    </location>
</feature>
<dbReference type="EMBL" id="CP046996">
    <property type="protein sequence ID" value="QGZ99846.1"/>
    <property type="molecule type" value="Genomic_DNA"/>
</dbReference>
<keyword evidence="1" id="KW-1133">Transmembrane helix</keyword>
<feature type="transmembrane region" description="Helical" evidence="1">
    <location>
        <begin position="89"/>
        <end position="111"/>
    </location>
</feature>